<keyword evidence="12" id="KW-0325">Glycoprotein</keyword>
<evidence type="ECO:0000313" key="16">
    <source>
        <dbReference type="EMBL" id="KQK16342.1"/>
    </source>
</evidence>
<proteinExistence type="inferred from homology"/>
<evidence type="ECO:0000256" key="5">
    <source>
        <dbReference type="ARBA" id="ARBA00022692"/>
    </source>
</evidence>
<dbReference type="Pfam" id="PF07714">
    <property type="entry name" value="PK_Tyr_Ser-Thr"/>
    <property type="match status" value="1"/>
</dbReference>
<dbReference type="GO" id="GO:0002229">
    <property type="term" value="P:defense response to oomycetes"/>
    <property type="evidence" value="ECO:0007669"/>
    <property type="project" value="UniProtKB-ARBA"/>
</dbReference>
<keyword evidence="8" id="KW-0067">ATP-binding</keyword>
<evidence type="ECO:0000256" key="1">
    <source>
        <dbReference type="ARBA" id="ARBA00004251"/>
    </source>
</evidence>
<dbReference type="Pfam" id="PF00069">
    <property type="entry name" value="Pkinase"/>
    <property type="match status" value="1"/>
</dbReference>
<name>A0A0Q3NG28_BRADI</name>
<evidence type="ECO:0000256" key="9">
    <source>
        <dbReference type="ARBA" id="ARBA00022989"/>
    </source>
</evidence>
<keyword evidence="7" id="KW-0547">Nucleotide-binding</keyword>
<organism evidence="16">
    <name type="scientific">Brachypodium distachyon</name>
    <name type="common">Purple false brome</name>
    <name type="synonym">Trachynia distachya</name>
    <dbReference type="NCBI Taxonomy" id="15368"/>
    <lineage>
        <taxon>Eukaryota</taxon>
        <taxon>Viridiplantae</taxon>
        <taxon>Streptophyta</taxon>
        <taxon>Embryophyta</taxon>
        <taxon>Tracheophyta</taxon>
        <taxon>Spermatophyta</taxon>
        <taxon>Magnoliopsida</taxon>
        <taxon>Liliopsida</taxon>
        <taxon>Poales</taxon>
        <taxon>Poaceae</taxon>
        <taxon>BOP clade</taxon>
        <taxon>Pooideae</taxon>
        <taxon>Stipodae</taxon>
        <taxon>Brachypodieae</taxon>
        <taxon>Brachypodium</taxon>
    </lineage>
</organism>
<dbReference type="InParanoid" id="A0A0Q3NG28"/>
<dbReference type="InterPro" id="IPR001245">
    <property type="entry name" value="Ser-Thr/Tyr_kinase_cat_dom"/>
</dbReference>
<feature type="region of interest" description="Disordered" evidence="13">
    <location>
        <begin position="329"/>
        <end position="348"/>
    </location>
</feature>
<reference evidence="17" key="3">
    <citation type="submission" date="2018-08" db="UniProtKB">
        <authorList>
            <consortium name="EnsemblPlants"/>
        </authorList>
    </citation>
    <scope>IDENTIFICATION</scope>
    <source>
        <strain evidence="17">cv. Bd21</strain>
    </source>
</reference>
<reference evidence="16" key="2">
    <citation type="submission" date="2017-06" db="EMBL/GenBank/DDBJ databases">
        <title>WGS assembly of Brachypodium distachyon.</title>
        <authorList>
            <consortium name="The International Brachypodium Initiative"/>
            <person name="Lucas S."/>
            <person name="Harmon-Smith M."/>
            <person name="Lail K."/>
            <person name="Tice H."/>
            <person name="Grimwood J."/>
            <person name="Bruce D."/>
            <person name="Barry K."/>
            <person name="Shu S."/>
            <person name="Lindquist E."/>
            <person name="Wang M."/>
            <person name="Pitluck S."/>
            <person name="Vogel J.P."/>
            <person name="Garvin D.F."/>
            <person name="Mockler T.C."/>
            <person name="Schmutz J."/>
            <person name="Rokhsar D."/>
            <person name="Bevan M.W."/>
        </authorList>
    </citation>
    <scope>NUCLEOTIDE SEQUENCE</scope>
    <source>
        <strain evidence="16">Bd21</strain>
    </source>
</reference>
<evidence type="ECO:0000256" key="13">
    <source>
        <dbReference type="SAM" id="MobiDB-lite"/>
    </source>
</evidence>
<dbReference type="GO" id="GO:0005886">
    <property type="term" value="C:plasma membrane"/>
    <property type="evidence" value="ECO:0000318"/>
    <property type="project" value="GO_Central"/>
</dbReference>
<dbReference type="Proteomes" id="UP000008810">
    <property type="component" value="Chromosome 1"/>
</dbReference>
<dbReference type="EMBL" id="CM000880">
    <property type="protein sequence ID" value="KQK16342.1"/>
    <property type="molecule type" value="Genomic_DNA"/>
</dbReference>
<dbReference type="PROSITE" id="PS00108">
    <property type="entry name" value="PROTEIN_KINASE_ST"/>
    <property type="match status" value="1"/>
</dbReference>
<evidence type="ECO:0000256" key="12">
    <source>
        <dbReference type="ARBA" id="ARBA00023180"/>
    </source>
</evidence>
<dbReference type="InterPro" id="IPR011009">
    <property type="entry name" value="Kinase-like_dom_sf"/>
</dbReference>
<keyword evidence="4" id="KW-1003">Cell membrane</keyword>
<dbReference type="OrthoDB" id="1935106at2759"/>
<comment type="subcellular location">
    <subcellularLocation>
        <location evidence="1">Cell membrane</location>
        <topology evidence="1">Single-pass type I membrane protein</topology>
    </subcellularLocation>
</comment>
<dbReference type="Gene3D" id="3.30.200.20">
    <property type="entry name" value="Phosphorylase Kinase, domain 1"/>
    <property type="match status" value="1"/>
</dbReference>
<dbReference type="GO" id="GO:0005524">
    <property type="term" value="F:ATP binding"/>
    <property type="evidence" value="ECO:0007669"/>
    <property type="project" value="UniProtKB-KW"/>
</dbReference>
<dbReference type="InterPro" id="IPR008271">
    <property type="entry name" value="Ser/Thr_kinase_AS"/>
</dbReference>
<evidence type="ECO:0000256" key="7">
    <source>
        <dbReference type="ARBA" id="ARBA00022741"/>
    </source>
</evidence>
<dbReference type="PANTHER" id="PTHR27007">
    <property type="match status" value="1"/>
</dbReference>
<feature type="domain" description="Protein kinase" evidence="15">
    <location>
        <begin position="6"/>
        <end position="309"/>
    </location>
</feature>
<dbReference type="InterPro" id="IPR050528">
    <property type="entry name" value="L-type_Lectin-RKs"/>
</dbReference>
<dbReference type="EnsemblPlants" id="KQK16342">
    <property type="protein sequence ID" value="KQK16342"/>
    <property type="gene ID" value="BRADI_1g28315v3"/>
</dbReference>
<evidence type="ECO:0000256" key="8">
    <source>
        <dbReference type="ARBA" id="ARBA00022840"/>
    </source>
</evidence>
<evidence type="ECO:0000313" key="17">
    <source>
        <dbReference type="EnsemblPlants" id="KQK16342"/>
    </source>
</evidence>
<dbReference type="InterPro" id="IPR000719">
    <property type="entry name" value="Prot_kinase_dom"/>
</dbReference>
<evidence type="ECO:0000256" key="14">
    <source>
        <dbReference type="SAM" id="Phobius"/>
    </source>
</evidence>
<dbReference type="Gene3D" id="1.10.510.10">
    <property type="entry name" value="Transferase(Phosphotransferase) domain 1"/>
    <property type="match status" value="1"/>
</dbReference>
<evidence type="ECO:0000313" key="18">
    <source>
        <dbReference type="Proteomes" id="UP000008810"/>
    </source>
</evidence>
<comment type="similarity">
    <text evidence="3">In the C-terminal section; belongs to the protein kinase superfamily. Ser/Thr protein kinase family.</text>
</comment>
<evidence type="ECO:0000256" key="11">
    <source>
        <dbReference type="ARBA" id="ARBA00023170"/>
    </source>
</evidence>
<feature type="transmembrane region" description="Helical" evidence="14">
    <location>
        <begin position="20"/>
        <end position="44"/>
    </location>
</feature>
<keyword evidence="6" id="KW-0732">Signal</keyword>
<sequence length="348" mass="38126">MVAPATPPPESPGSGHTGSGVIAGAVTGAIMFLGLLFATAVLMVRRRRNKEMEEDDMGSEGDEDVEPFMKIEMGMGPRRFTYPEFVDATRNFAVEEKLGQGAMLAVAIKRFSKESSMRGKKEHVSEIKLLSRLHHRNLVQLIGWCHHGRELLLEREQCVVHRDIKPSNVMLDDSFNAKLGDFGLARLMDHTVGIQTMTSVSGTPGYMDPQCAITGRASAESDVYIFGVVLLEVACGKKPENGFFQLAEWVWKLYGQGAILEAVDAQLNGEYDALEDERVMVVGLWCARPSIRKAMETLQSKDGCPLPVLPGKMPVPMYASLQDDDGLSLSTTSSSMTAVTHTSSSSRR</sequence>
<keyword evidence="10 14" id="KW-0472">Membrane</keyword>
<dbReference type="SUPFAM" id="SSF56112">
    <property type="entry name" value="Protein kinase-like (PK-like)"/>
    <property type="match status" value="1"/>
</dbReference>
<protein>
    <recommendedName>
        <fullName evidence="15">Protein kinase domain-containing protein</fullName>
    </recommendedName>
</protein>
<evidence type="ECO:0000259" key="15">
    <source>
        <dbReference type="PROSITE" id="PS50011"/>
    </source>
</evidence>
<evidence type="ECO:0000256" key="4">
    <source>
        <dbReference type="ARBA" id="ARBA00022475"/>
    </source>
</evidence>
<accession>A0A0Q3NG28</accession>
<dbReference type="Gramene" id="KQK16342">
    <property type="protein sequence ID" value="KQK16342"/>
    <property type="gene ID" value="BRADI_1g28315v3"/>
</dbReference>
<evidence type="ECO:0000256" key="6">
    <source>
        <dbReference type="ARBA" id="ARBA00022729"/>
    </source>
</evidence>
<evidence type="ECO:0000256" key="10">
    <source>
        <dbReference type="ARBA" id="ARBA00023136"/>
    </source>
</evidence>
<gene>
    <name evidence="16" type="ORF">BRADI_1g28315v3</name>
</gene>
<keyword evidence="9 14" id="KW-1133">Transmembrane helix</keyword>
<dbReference type="SMART" id="SM00220">
    <property type="entry name" value="S_TKc"/>
    <property type="match status" value="1"/>
</dbReference>
<keyword evidence="18" id="KW-1185">Reference proteome</keyword>
<evidence type="ECO:0000256" key="2">
    <source>
        <dbReference type="ARBA" id="ARBA00008536"/>
    </source>
</evidence>
<reference evidence="16 17" key="1">
    <citation type="journal article" date="2010" name="Nature">
        <title>Genome sequencing and analysis of the model grass Brachypodium distachyon.</title>
        <authorList>
            <consortium name="International Brachypodium Initiative"/>
        </authorList>
    </citation>
    <scope>NUCLEOTIDE SEQUENCE [LARGE SCALE GENOMIC DNA]</scope>
    <source>
        <strain evidence="16 17">Bd21</strain>
    </source>
</reference>
<keyword evidence="5 14" id="KW-0812">Transmembrane</keyword>
<dbReference type="PROSITE" id="PS50011">
    <property type="entry name" value="PROTEIN_KINASE_DOM"/>
    <property type="match status" value="1"/>
</dbReference>
<dbReference type="GO" id="GO:0004672">
    <property type="term" value="F:protein kinase activity"/>
    <property type="evidence" value="ECO:0007669"/>
    <property type="project" value="InterPro"/>
</dbReference>
<keyword evidence="11" id="KW-0675">Receptor</keyword>
<comment type="similarity">
    <text evidence="2">In the N-terminal section; belongs to the leguminous lectin family.</text>
</comment>
<dbReference type="AlphaFoldDB" id="A0A0Q3NG28"/>
<dbReference type="FunFam" id="1.10.510.10:FF:000240">
    <property type="entry name" value="Lectin-domain containing receptor kinase A4.3"/>
    <property type="match status" value="1"/>
</dbReference>
<evidence type="ECO:0000256" key="3">
    <source>
        <dbReference type="ARBA" id="ARBA00010217"/>
    </source>
</evidence>